<dbReference type="KEGG" id="aaeo:BJI67_02360"/>
<proteinExistence type="predicted"/>
<sequence>MTYSIVARDPDTGHFGLAVASRFFAAGALVPHIRGGVGAIATQAMVSPLYGVDGMRLLAEGIAPEEIVRRLTEADEGRAFRQLHLIDAHGNNAAYTGSECTDWAGHRVAENVSVAGNILAGPEVVDDMLSAYQAALDLPLADRLLLALEAAEAAGGDSRGQQSAALEIYRDQDYPWLSIRTDDHGDPLRELRRLYEVAHEGYIHFADMLPTRANPHGVTDRGEFRRRIDQLEAEYAANGRVSVSFATNRETGEG</sequence>
<dbReference type="InterPro" id="IPR010430">
    <property type="entry name" value="DUF1028"/>
</dbReference>
<dbReference type="EMBL" id="CP017448">
    <property type="protein sequence ID" value="AOV16064.1"/>
    <property type="molecule type" value="Genomic_DNA"/>
</dbReference>
<dbReference type="Proteomes" id="UP000095342">
    <property type="component" value="Chromosome"/>
</dbReference>
<dbReference type="AlphaFoldDB" id="A0A1D8K548"/>
<dbReference type="Pfam" id="PF06267">
    <property type="entry name" value="DUF1028"/>
    <property type="match status" value="1"/>
</dbReference>
<dbReference type="RefSeq" id="WP_070071660.1">
    <property type="nucleotide sequence ID" value="NZ_CP017448.1"/>
</dbReference>
<evidence type="ECO:0000313" key="2">
    <source>
        <dbReference type="Proteomes" id="UP000095342"/>
    </source>
</evidence>
<dbReference type="InterPro" id="IPR029055">
    <property type="entry name" value="Ntn_hydrolases_N"/>
</dbReference>
<name>A0A1D8K548_9GAMM</name>
<evidence type="ECO:0000313" key="1">
    <source>
        <dbReference type="EMBL" id="AOV16064.1"/>
    </source>
</evidence>
<dbReference type="PANTHER" id="PTHR39328">
    <property type="entry name" value="BLL2871 PROTEIN"/>
    <property type="match status" value="1"/>
</dbReference>
<accession>A0A1D8K548</accession>
<dbReference type="PANTHER" id="PTHR39328:SF1">
    <property type="entry name" value="BLL2871 PROTEIN"/>
    <property type="match status" value="1"/>
</dbReference>
<protein>
    <submittedName>
        <fullName evidence="1">Pilus assembly protein</fullName>
    </submittedName>
</protein>
<keyword evidence="2" id="KW-1185">Reference proteome</keyword>
<dbReference type="SUPFAM" id="SSF56235">
    <property type="entry name" value="N-terminal nucleophile aminohydrolases (Ntn hydrolases)"/>
    <property type="match status" value="1"/>
</dbReference>
<gene>
    <name evidence="1" type="ORF">BJI67_02360</name>
</gene>
<organism evidence="1 2">
    <name type="scientific">Acidihalobacter aeolianus</name>
    <dbReference type="NCBI Taxonomy" id="2792603"/>
    <lineage>
        <taxon>Bacteria</taxon>
        <taxon>Pseudomonadati</taxon>
        <taxon>Pseudomonadota</taxon>
        <taxon>Gammaproteobacteria</taxon>
        <taxon>Chromatiales</taxon>
        <taxon>Ectothiorhodospiraceae</taxon>
        <taxon>Acidihalobacter</taxon>
    </lineage>
</organism>
<dbReference type="Gene3D" id="3.60.20.10">
    <property type="entry name" value="Glutamine Phosphoribosylpyrophosphate, subunit 1, domain 1"/>
    <property type="match status" value="1"/>
</dbReference>
<reference evidence="1 2" key="1">
    <citation type="submission" date="2016-09" db="EMBL/GenBank/DDBJ databases">
        <title>Acidihalobacter prosperus V6 (DSM14174).</title>
        <authorList>
            <person name="Khaleque H.N."/>
            <person name="Ramsay J.P."/>
            <person name="Murphy R.J.T."/>
            <person name="Kaksonen A.H."/>
            <person name="Boxall N.J."/>
            <person name="Watkin E.L.J."/>
        </authorList>
    </citation>
    <scope>NUCLEOTIDE SEQUENCE [LARGE SCALE GENOMIC DNA]</scope>
    <source>
        <strain evidence="1 2">V6</strain>
    </source>
</reference>